<protein>
    <recommendedName>
        <fullName evidence="5">PEP-CTERM protein-sorting domain-containing protein</fullName>
    </recommendedName>
</protein>
<dbReference type="Proteomes" id="UP000247099">
    <property type="component" value="Unassembled WGS sequence"/>
</dbReference>
<accession>A0A317ZKG0</accession>
<keyword evidence="1" id="KW-0812">Transmembrane</keyword>
<dbReference type="EMBL" id="QHJQ01000001">
    <property type="protein sequence ID" value="PXA05502.1"/>
    <property type="molecule type" value="Genomic_DNA"/>
</dbReference>
<feature type="chain" id="PRO_5016244981" description="PEP-CTERM protein-sorting domain-containing protein" evidence="2">
    <location>
        <begin position="20"/>
        <end position="205"/>
    </location>
</feature>
<keyword evidence="4" id="KW-1185">Reference proteome</keyword>
<keyword evidence="2" id="KW-0732">Signal</keyword>
<reference evidence="3 4" key="1">
    <citation type="submission" date="2018-05" db="EMBL/GenBank/DDBJ databases">
        <title>Coraliomargarita sinensis sp. nov., isolated from a marine solar saltern.</title>
        <authorList>
            <person name="Zhou L.Y."/>
        </authorList>
    </citation>
    <scope>NUCLEOTIDE SEQUENCE [LARGE SCALE GENOMIC DNA]</scope>
    <source>
        <strain evidence="3 4">WN38</strain>
    </source>
</reference>
<evidence type="ECO:0000256" key="1">
    <source>
        <dbReference type="SAM" id="Phobius"/>
    </source>
</evidence>
<dbReference type="AlphaFoldDB" id="A0A317ZKG0"/>
<evidence type="ECO:0008006" key="5">
    <source>
        <dbReference type="Google" id="ProtNLM"/>
    </source>
</evidence>
<feature type="transmembrane region" description="Helical" evidence="1">
    <location>
        <begin position="185"/>
        <end position="201"/>
    </location>
</feature>
<evidence type="ECO:0000313" key="4">
    <source>
        <dbReference type="Proteomes" id="UP000247099"/>
    </source>
</evidence>
<keyword evidence="1" id="KW-1133">Transmembrane helix</keyword>
<evidence type="ECO:0000313" key="3">
    <source>
        <dbReference type="EMBL" id="PXA05502.1"/>
    </source>
</evidence>
<feature type="signal peptide" evidence="2">
    <location>
        <begin position="1"/>
        <end position="19"/>
    </location>
</feature>
<comment type="caution">
    <text evidence="3">The sequence shown here is derived from an EMBL/GenBank/DDBJ whole genome shotgun (WGS) entry which is preliminary data.</text>
</comment>
<proteinExistence type="predicted"/>
<keyword evidence="1" id="KW-0472">Membrane</keyword>
<name>A0A317ZKG0_9BACT</name>
<organism evidence="3 4">
    <name type="scientific">Coraliomargarita sinensis</name>
    <dbReference type="NCBI Taxonomy" id="2174842"/>
    <lineage>
        <taxon>Bacteria</taxon>
        <taxon>Pseudomonadati</taxon>
        <taxon>Verrucomicrobiota</taxon>
        <taxon>Opitutia</taxon>
        <taxon>Puniceicoccales</taxon>
        <taxon>Coraliomargaritaceae</taxon>
        <taxon>Coraliomargarita</taxon>
    </lineage>
</organism>
<dbReference type="RefSeq" id="WP_146209189.1">
    <property type="nucleotide sequence ID" value="NZ_QHJQ01000001.1"/>
</dbReference>
<sequence>MKIKTGILALLLVSSSLLGQNINFTVEKGELFTASGNVFRNSDNSVDIRDNFTVWAGFAQGASLTNFETGLSNFNSTSDLEGLNTTLGSIAWTAVPQASGILAGVNDYGLNDKEGTVGDTPLLLITSSSSFDNLTSGDQVGLVGSTTTVVELATLTVNFNGGNSWDTEYLGSLGSLTLQAVPEPSAFALIAGCFGLAWVMVRRRS</sequence>
<dbReference type="InParanoid" id="A0A317ZKG0"/>
<evidence type="ECO:0000256" key="2">
    <source>
        <dbReference type="SAM" id="SignalP"/>
    </source>
</evidence>
<gene>
    <name evidence="3" type="ORF">DDZ13_01125</name>
</gene>